<feature type="transmembrane region" description="Helical" evidence="8">
    <location>
        <begin position="398"/>
        <end position="416"/>
    </location>
</feature>
<dbReference type="Pfam" id="PF00474">
    <property type="entry name" value="SSF"/>
    <property type="match status" value="1"/>
</dbReference>
<dbReference type="PANTHER" id="PTHR48086:SF8">
    <property type="entry name" value="MONOCARBOXYLIC ACID PERMEASE"/>
    <property type="match status" value="1"/>
</dbReference>
<proteinExistence type="inferred from homology"/>
<dbReference type="GO" id="GO:0005886">
    <property type="term" value="C:plasma membrane"/>
    <property type="evidence" value="ECO:0007669"/>
    <property type="project" value="TreeGrafter"/>
</dbReference>
<evidence type="ECO:0000256" key="1">
    <source>
        <dbReference type="ARBA" id="ARBA00004141"/>
    </source>
</evidence>
<keyword evidence="5 8" id="KW-1133">Transmembrane helix</keyword>
<dbReference type="InterPro" id="IPR001734">
    <property type="entry name" value="Na/solute_symporter"/>
</dbReference>
<protein>
    <submittedName>
        <fullName evidence="9">SSS family solute:Na+ symporter</fullName>
    </submittedName>
</protein>
<feature type="transmembrane region" description="Helical" evidence="8">
    <location>
        <begin position="193"/>
        <end position="218"/>
    </location>
</feature>
<feature type="transmembrane region" description="Helical" evidence="8">
    <location>
        <begin position="124"/>
        <end position="143"/>
    </location>
</feature>
<keyword evidence="6 8" id="KW-0472">Membrane</keyword>
<feature type="transmembrane region" description="Helical" evidence="8">
    <location>
        <begin position="423"/>
        <end position="441"/>
    </location>
</feature>
<dbReference type="RefSeq" id="WP_184258377.1">
    <property type="nucleotide sequence ID" value="NZ_JACHIO010000018.1"/>
</dbReference>
<reference evidence="9 10" key="1">
    <citation type="submission" date="2020-08" db="EMBL/GenBank/DDBJ databases">
        <title>Genomic Encyclopedia of Type Strains, Phase IV (KMG-V): Genome sequencing to study the core and pangenomes of soil and plant-associated prokaryotes.</title>
        <authorList>
            <person name="Whitman W."/>
        </authorList>
    </citation>
    <scope>NUCLEOTIDE SEQUENCE [LARGE SCALE GENOMIC DNA]</scope>
    <source>
        <strain evidence="9 10">X5P3</strain>
    </source>
</reference>
<comment type="subcellular location">
    <subcellularLocation>
        <location evidence="1">Membrane</location>
        <topology evidence="1">Multi-pass membrane protein</topology>
    </subcellularLocation>
</comment>
<dbReference type="EMBL" id="JACHIO010000018">
    <property type="protein sequence ID" value="MBB5065569.1"/>
    <property type="molecule type" value="Genomic_DNA"/>
</dbReference>
<feature type="transmembrane region" description="Helical" evidence="8">
    <location>
        <begin position="276"/>
        <end position="300"/>
    </location>
</feature>
<evidence type="ECO:0000256" key="2">
    <source>
        <dbReference type="ARBA" id="ARBA00006434"/>
    </source>
</evidence>
<organism evidence="9 10">
    <name type="scientific">Granulicella mallensis</name>
    <dbReference type="NCBI Taxonomy" id="940614"/>
    <lineage>
        <taxon>Bacteria</taxon>
        <taxon>Pseudomonadati</taxon>
        <taxon>Acidobacteriota</taxon>
        <taxon>Terriglobia</taxon>
        <taxon>Terriglobales</taxon>
        <taxon>Acidobacteriaceae</taxon>
        <taxon>Granulicella</taxon>
    </lineage>
</organism>
<feature type="transmembrane region" description="Helical" evidence="8">
    <location>
        <begin position="46"/>
        <end position="66"/>
    </location>
</feature>
<dbReference type="InterPro" id="IPR050277">
    <property type="entry name" value="Sodium:Solute_Symporter"/>
</dbReference>
<dbReference type="PANTHER" id="PTHR48086">
    <property type="entry name" value="SODIUM/PROLINE SYMPORTER-RELATED"/>
    <property type="match status" value="1"/>
</dbReference>
<gene>
    <name evidence="9" type="ORF">HDF15_003938</name>
</gene>
<dbReference type="AlphaFoldDB" id="A0A7W8EBG8"/>
<accession>A0A7W8EBG8</accession>
<dbReference type="PROSITE" id="PS50283">
    <property type="entry name" value="NA_SOLUT_SYMP_3"/>
    <property type="match status" value="1"/>
</dbReference>
<evidence type="ECO:0000256" key="3">
    <source>
        <dbReference type="ARBA" id="ARBA00022448"/>
    </source>
</evidence>
<dbReference type="InterPro" id="IPR038377">
    <property type="entry name" value="Na/Glc_symporter_sf"/>
</dbReference>
<comment type="caution">
    <text evidence="9">The sequence shown here is derived from an EMBL/GenBank/DDBJ whole genome shotgun (WGS) entry which is preliminary data.</text>
</comment>
<dbReference type="CDD" id="cd10322">
    <property type="entry name" value="SLC5sbd"/>
    <property type="match status" value="1"/>
</dbReference>
<dbReference type="Gene3D" id="1.20.1730.10">
    <property type="entry name" value="Sodium/glucose cotransporter"/>
    <property type="match status" value="1"/>
</dbReference>
<feature type="transmembrane region" description="Helical" evidence="8">
    <location>
        <begin position="369"/>
        <end position="386"/>
    </location>
</feature>
<dbReference type="Proteomes" id="UP000584867">
    <property type="component" value="Unassembled WGS sequence"/>
</dbReference>
<evidence type="ECO:0000256" key="7">
    <source>
        <dbReference type="RuleBase" id="RU362091"/>
    </source>
</evidence>
<keyword evidence="3" id="KW-0813">Transport</keyword>
<comment type="similarity">
    <text evidence="2 7">Belongs to the sodium:solute symporter (SSF) (TC 2.A.21) family.</text>
</comment>
<feature type="transmembrane region" description="Helical" evidence="8">
    <location>
        <begin position="461"/>
        <end position="482"/>
    </location>
</feature>
<evidence type="ECO:0000256" key="8">
    <source>
        <dbReference type="SAM" id="Phobius"/>
    </source>
</evidence>
<evidence type="ECO:0000256" key="6">
    <source>
        <dbReference type="ARBA" id="ARBA00023136"/>
    </source>
</evidence>
<sequence length="500" mass="53899">MHTTALAVFCFFFLFVTVAGFMAARWRRPDAGMHSLEEWGLAGRSFGTWITWFLVGGDLYTAYTVIAVPAALYGAGAMGFFALPYVIIAYPYMMVVMPRLWRVCQHNGYVTLADFVRGRYGNRWLAVAIAVTGILALMPYIALQLVGMRVVFSVMGLHGEAPLVIAFLVLAAYTYSSGLRAPAVIAIVKDVMLYIMVAAAIILLPIKLGGYAHIFTVANQQLSLHTPPGSIFLRPQQFLGYSTLAIGSAIALMLYPHTATAILSARDGNVIRRNAALLPAYSFLLGLVALLGFIALAAGVATKDTSAAVPLLFLKMFPEWFAGFCLAAIAVGALVPAAIMSIAAANLFTRNLLGEFRRTRLSDRGESTTAKIVSLAVKFGALAFVLKLPTPYAIEMQLLGGIWIAQLFPSVVIGAFTRWMNPWALLCGWAAGMFWGTQMAVSLGLKSSVYPLHLFGGTYAMYAAVPALLLNLLISTSLTLLLRSLKVGEGSDATVSEDYA</sequence>
<evidence type="ECO:0000313" key="9">
    <source>
        <dbReference type="EMBL" id="MBB5065569.1"/>
    </source>
</evidence>
<name>A0A7W8EBG8_9BACT</name>
<keyword evidence="4 8" id="KW-0812">Transmembrane</keyword>
<dbReference type="GO" id="GO:0022857">
    <property type="term" value="F:transmembrane transporter activity"/>
    <property type="evidence" value="ECO:0007669"/>
    <property type="project" value="InterPro"/>
</dbReference>
<evidence type="ECO:0000256" key="4">
    <source>
        <dbReference type="ARBA" id="ARBA00022692"/>
    </source>
</evidence>
<evidence type="ECO:0000313" key="10">
    <source>
        <dbReference type="Proteomes" id="UP000584867"/>
    </source>
</evidence>
<feature type="transmembrane region" description="Helical" evidence="8">
    <location>
        <begin position="72"/>
        <end position="92"/>
    </location>
</feature>
<feature type="transmembrane region" description="Helical" evidence="8">
    <location>
        <begin position="6"/>
        <end position="26"/>
    </location>
</feature>
<evidence type="ECO:0000256" key="5">
    <source>
        <dbReference type="ARBA" id="ARBA00022989"/>
    </source>
</evidence>
<feature type="transmembrane region" description="Helical" evidence="8">
    <location>
        <begin position="320"/>
        <end position="348"/>
    </location>
</feature>
<feature type="transmembrane region" description="Helical" evidence="8">
    <location>
        <begin position="238"/>
        <end position="255"/>
    </location>
</feature>
<dbReference type="NCBIfam" id="NF046076">
    <property type="entry name" value="monocarbox_MctP"/>
    <property type="match status" value="1"/>
</dbReference>